<dbReference type="Proteomes" id="UP000283383">
    <property type="component" value="Unassembled WGS sequence"/>
</dbReference>
<accession>A0A420I5P6</accession>
<sequence>MKSSIFAIFIFFGSVFSSPHRHLHQHIARHPKQQEESPVTWVTEVVVKTVQVTSTVWVTPLAEPTHVLVEHPVAEVTMSAPNTPAQFFEPQPSIDQVTPSSEIASEKNDDTILLPEPRPSTDKDTPPSIIAPEKSYDSVQSLEPQPSKDKDIPSSEIALEKSDHSNDEATIENLPSEAITSSPVTPGENHEISETMLDEIKAPEPSTPSESTVASSQIPSEASLASNNTAIHDHATAATCSSSSPCDGDITYYDPGVGYGACGWKNTKNEPVVALPHEFMGSKSNGNSYCGKTITIVRDGKKSTARVVDKCMGCTGYSIDLSDAVFTQLAALSVGRTSAKWWVN</sequence>
<dbReference type="EMBL" id="MCBQ01012786">
    <property type="protein sequence ID" value="RKF64986.1"/>
    <property type="molecule type" value="Genomic_DNA"/>
</dbReference>
<feature type="compositionally biased region" description="Polar residues" evidence="2">
    <location>
        <begin position="93"/>
        <end position="103"/>
    </location>
</feature>
<organism evidence="4 5">
    <name type="scientific">Golovinomyces cichoracearum</name>
    <dbReference type="NCBI Taxonomy" id="62708"/>
    <lineage>
        <taxon>Eukaryota</taxon>
        <taxon>Fungi</taxon>
        <taxon>Dikarya</taxon>
        <taxon>Ascomycota</taxon>
        <taxon>Pezizomycotina</taxon>
        <taxon>Leotiomycetes</taxon>
        <taxon>Erysiphales</taxon>
        <taxon>Erysiphaceae</taxon>
        <taxon>Golovinomyces</taxon>
    </lineage>
</organism>
<evidence type="ECO:0000313" key="5">
    <source>
        <dbReference type="Proteomes" id="UP000283383"/>
    </source>
</evidence>
<feature type="chain" id="PRO_5019339873" evidence="3">
    <location>
        <begin position="18"/>
        <end position="344"/>
    </location>
</feature>
<dbReference type="AlphaFoldDB" id="A0A420I5P6"/>
<dbReference type="InterPro" id="IPR051477">
    <property type="entry name" value="Expansin_CellWall"/>
</dbReference>
<gene>
    <name evidence="4" type="ORF">GcM3_127002</name>
</gene>
<proteinExistence type="predicted"/>
<name>A0A420I5P6_9PEZI</name>
<feature type="region of interest" description="Disordered" evidence="2">
    <location>
        <begin position="83"/>
        <end position="221"/>
    </location>
</feature>
<feature type="compositionally biased region" description="Polar residues" evidence="2">
    <location>
        <begin position="207"/>
        <end position="221"/>
    </location>
</feature>
<evidence type="ECO:0000256" key="1">
    <source>
        <dbReference type="ARBA" id="ARBA00022729"/>
    </source>
</evidence>
<evidence type="ECO:0000256" key="3">
    <source>
        <dbReference type="SAM" id="SignalP"/>
    </source>
</evidence>
<dbReference type="SUPFAM" id="SSF50685">
    <property type="entry name" value="Barwin-like endoglucanases"/>
    <property type="match status" value="1"/>
</dbReference>
<feature type="signal peptide" evidence="3">
    <location>
        <begin position="1"/>
        <end position="17"/>
    </location>
</feature>
<protein>
    <submittedName>
        <fullName evidence="4">Putative rare lipoprotein a-like double-psi beta-barrel domain-containing</fullName>
    </submittedName>
</protein>
<dbReference type="PANTHER" id="PTHR31836:SF28">
    <property type="entry name" value="SRCR DOMAIN-CONTAINING PROTEIN-RELATED"/>
    <property type="match status" value="1"/>
</dbReference>
<dbReference type="Gene3D" id="2.40.40.10">
    <property type="entry name" value="RlpA-like domain"/>
    <property type="match status" value="1"/>
</dbReference>
<evidence type="ECO:0000313" key="4">
    <source>
        <dbReference type="EMBL" id="RKF64986.1"/>
    </source>
</evidence>
<keyword evidence="1 3" id="KW-0732">Signal</keyword>
<keyword evidence="5" id="KW-1185">Reference proteome</keyword>
<feature type="compositionally biased region" description="Basic and acidic residues" evidence="2">
    <location>
        <begin position="188"/>
        <end position="202"/>
    </location>
</feature>
<keyword evidence="4" id="KW-0449">Lipoprotein</keyword>
<dbReference type="STRING" id="62708.A0A420I5P6"/>
<dbReference type="InterPro" id="IPR036908">
    <property type="entry name" value="RlpA-like_sf"/>
</dbReference>
<comment type="caution">
    <text evidence="4">The sequence shown here is derived from an EMBL/GenBank/DDBJ whole genome shotgun (WGS) entry which is preliminary data.</text>
</comment>
<reference evidence="4 5" key="1">
    <citation type="journal article" date="2018" name="BMC Genomics">
        <title>Comparative genome analyses reveal sequence features reflecting distinct modes of host-adaptation between dicot and monocot powdery mildew.</title>
        <authorList>
            <person name="Wu Y."/>
            <person name="Ma X."/>
            <person name="Pan Z."/>
            <person name="Kale S.D."/>
            <person name="Song Y."/>
            <person name="King H."/>
            <person name="Zhang Q."/>
            <person name="Presley C."/>
            <person name="Deng X."/>
            <person name="Wei C.I."/>
            <person name="Xiao S."/>
        </authorList>
    </citation>
    <scope>NUCLEOTIDE SEQUENCE [LARGE SCALE GENOMIC DNA]</scope>
    <source>
        <strain evidence="4">UMSG3</strain>
    </source>
</reference>
<feature type="compositionally biased region" description="Basic and acidic residues" evidence="2">
    <location>
        <begin position="146"/>
        <end position="167"/>
    </location>
</feature>
<dbReference type="CDD" id="cd22191">
    <property type="entry name" value="DPBB_RlpA_EXP_N-like"/>
    <property type="match status" value="1"/>
</dbReference>
<evidence type="ECO:0000256" key="2">
    <source>
        <dbReference type="SAM" id="MobiDB-lite"/>
    </source>
</evidence>
<dbReference type="PANTHER" id="PTHR31836">
    <property type="match status" value="1"/>
</dbReference>